<evidence type="ECO:0000313" key="3">
    <source>
        <dbReference type="Proteomes" id="UP001197028"/>
    </source>
</evidence>
<evidence type="ECO:0000313" key="2">
    <source>
        <dbReference type="EMBL" id="MBU2739415.1"/>
    </source>
</evidence>
<feature type="compositionally biased region" description="Pro residues" evidence="1">
    <location>
        <begin position="79"/>
        <end position="105"/>
    </location>
</feature>
<feature type="region of interest" description="Disordered" evidence="1">
    <location>
        <begin position="78"/>
        <end position="105"/>
    </location>
</feature>
<proteinExistence type="predicted"/>
<accession>A0ABS5ZSD6</accession>
<gene>
    <name evidence="2" type="ORF">HJG40_11605</name>
</gene>
<protein>
    <submittedName>
        <fullName evidence="2">Uncharacterized protein</fullName>
    </submittedName>
</protein>
<name>A0ABS5ZSD6_9PROT</name>
<comment type="caution">
    <text evidence="2">The sequence shown here is derived from an EMBL/GenBank/DDBJ whole genome shotgun (WGS) entry which is preliminary data.</text>
</comment>
<keyword evidence="3" id="KW-1185">Reference proteome</keyword>
<dbReference type="EMBL" id="JABELD010000089">
    <property type="protein sequence ID" value="MBU2739415.1"/>
    <property type="molecule type" value="Genomic_DNA"/>
</dbReference>
<evidence type="ECO:0000256" key="1">
    <source>
        <dbReference type="SAM" id="MobiDB-lite"/>
    </source>
</evidence>
<organism evidence="2 3">
    <name type="scientific">Acidithiobacillus concretivorus</name>
    <dbReference type="NCBI Taxonomy" id="3063952"/>
    <lineage>
        <taxon>Bacteria</taxon>
        <taxon>Pseudomonadati</taxon>
        <taxon>Pseudomonadota</taxon>
        <taxon>Acidithiobacillia</taxon>
        <taxon>Acidithiobacillales</taxon>
        <taxon>Acidithiobacillaceae</taxon>
        <taxon>Acidithiobacillus</taxon>
    </lineage>
</organism>
<sequence>MKSIPSPSTARRKSMLWVVATTLVLSAAVGITPALADNLSLGLAVPGLSVSVGGAPAYYPVSPPVVYVPPPQTVYYYAAPPPPPPPPPGPPPPGPGPWGGPPPPPPPGYYAAPTPVVGYVSTPW</sequence>
<reference evidence="2 3" key="1">
    <citation type="journal article" date="2021" name="ISME J.">
        <title>Genomic evolution of the class Acidithiobacillia: deep-branching Proteobacteria living in extreme acidic conditions.</title>
        <authorList>
            <person name="Moya-Beltran A."/>
            <person name="Beard S."/>
            <person name="Rojas-Villalobos C."/>
            <person name="Issotta F."/>
            <person name="Gallardo Y."/>
            <person name="Ulloa R."/>
            <person name="Giaveno A."/>
            <person name="Degli Esposti M."/>
            <person name="Johnson D.B."/>
            <person name="Quatrini R."/>
        </authorList>
    </citation>
    <scope>NUCLEOTIDE SEQUENCE [LARGE SCALE GENOMIC DNA]</scope>
    <source>
        <strain evidence="2 3">ATCC 19703</strain>
    </source>
</reference>
<dbReference type="Proteomes" id="UP001197028">
    <property type="component" value="Unassembled WGS sequence"/>
</dbReference>